<proteinExistence type="predicted"/>
<evidence type="ECO:0000313" key="2">
    <source>
        <dbReference type="Proteomes" id="UP000235786"/>
    </source>
</evidence>
<dbReference type="Proteomes" id="UP000235786">
    <property type="component" value="Unassembled WGS sequence"/>
</dbReference>
<organism evidence="1 2">
    <name type="scientific">Hyaloscypha variabilis (strain UAMH 11265 / GT02V1 / F)</name>
    <name type="common">Meliniomyces variabilis</name>
    <dbReference type="NCBI Taxonomy" id="1149755"/>
    <lineage>
        <taxon>Eukaryota</taxon>
        <taxon>Fungi</taxon>
        <taxon>Dikarya</taxon>
        <taxon>Ascomycota</taxon>
        <taxon>Pezizomycotina</taxon>
        <taxon>Leotiomycetes</taxon>
        <taxon>Helotiales</taxon>
        <taxon>Hyaloscyphaceae</taxon>
        <taxon>Hyaloscypha</taxon>
        <taxon>Hyaloscypha variabilis</taxon>
    </lineage>
</organism>
<name>A0A2J6S3X2_HYAVF</name>
<sequence length="216" mass="23985">MSSSTPNLSFTPDPIRSGFFKQTSDSSGLTWIEDPSTSGFFVETRGGSPAASLPFIPPPAAPTAAEEKAYPFLIQTYKSELKRKIFKDRLGLYIAYRPNPADEEEWLRTRTRVLGSLPQNLSPMHIVNVKLSTTYEELKMQIDAQVPQEENRFETIALSGRPSVEKVKLEGVAVVWRLEGEGKGYTLIGVSNCKSSLELIAARGWKDILVAAYENI</sequence>
<evidence type="ECO:0000313" key="1">
    <source>
        <dbReference type="EMBL" id="PMD45445.1"/>
    </source>
</evidence>
<protein>
    <submittedName>
        <fullName evidence="1">Uncharacterized protein</fullName>
    </submittedName>
</protein>
<keyword evidence="2" id="KW-1185">Reference proteome</keyword>
<dbReference type="AlphaFoldDB" id="A0A2J6S3X2"/>
<accession>A0A2J6S3X2</accession>
<gene>
    <name evidence="1" type="ORF">L207DRAFT_524812</name>
</gene>
<dbReference type="EMBL" id="KZ613940">
    <property type="protein sequence ID" value="PMD45445.1"/>
    <property type="molecule type" value="Genomic_DNA"/>
</dbReference>
<dbReference type="OrthoDB" id="3538011at2759"/>
<reference evidence="1 2" key="1">
    <citation type="submission" date="2016-04" db="EMBL/GenBank/DDBJ databases">
        <title>A degradative enzymes factory behind the ericoid mycorrhizal symbiosis.</title>
        <authorList>
            <consortium name="DOE Joint Genome Institute"/>
            <person name="Martino E."/>
            <person name="Morin E."/>
            <person name="Grelet G."/>
            <person name="Kuo A."/>
            <person name="Kohler A."/>
            <person name="Daghino S."/>
            <person name="Barry K."/>
            <person name="Choi C."/>
            <person name="Cichocki N."/>
            <person name="Clum A."/>
            <person name="Copeland A."/>
            <person name="Hainaut M."/>
            <person name="Haridas S."/>
            <person name="Labutti K."/>
            <person name="Lindquist E."/>
            <person name="Lipzen A."/>
            <person name="Khouja H.-R."/>
            <person name="Murat C."/>
            <person name="Ohm R."/>
            <person name="Olson A."/>
            <person name="Spatafora J."/>
            <person name="Veneault-Fourrey C."/>
            <person name="Henrissat B."/>
            <person name="Grigoriev I."/>
            <person name="Martin F."/>
            <person name="Perotto S."/>
        </authorList>
    </citation>
    <scope>NUCLEOTIDE SEQUENCE [LARGE SCALE GENOMIC DNA]</scope>
    <source>
        <strain evidence="1 2">F</strain>
    </source>
</reference>